<sequence>MYDRRTGRARSSARTDDVNQSTGSDPAGYPLEAQFRAMLTETPGHHHVTGIVGDAQAAIDGSLEGTPVLVGYGDADPHVASEHVAETIRAFEESDAAVDERCSPETGHEATADECTAIGAMLERVLEG</sequence>
<gene>
    <name evidence="2" type="ORF">J0X27_16170</name>
</gene>
<organism evidence="2 3">
    <name type="scientific">Natrinema longum</name>
    <dbReference type="NCBI Taxonomy" id="370324"/>
    <lineage>
        <taxon>Archaea</taxon>
        <taxon>Methanobacteriati</taxon>
        <taxon>Methanobacteriota</taxon>
        <taxon>Stenosarchaea group</taxon>
        <taxon>Halobacteria</taxon>
        <taxon>Halobacteriales</taxon>
        <taxon>Natrialbaceae</taxon>
        <taxon>Natrinema</taxon>
    </lineage>
</organism>
<reference evidence="2 3" key="1">
    <citation type="journal article" date="2006" name="Int. J. Syst. Evol. Microbiol.">
        <title>Haloterrigena longa sp. nov. and Haloterrigena limicola sp. nov., extremely halophilic archaea isolated from a salt lake.</title>
        <authorList>
            <person name="Cui H.L."/>
            <person name="Tohty D."/>
            <person name="Zhou P.J."/>
            <person name="Liu S.J."/>
        </authorList>
    </citation>
    <scope>NUCLEOTIDE SEQUENCE [LARGE SCALE GENOMIC DNA]</scope>
    <source>
        <strain evidence="2 3">ABH32</strain>
    </source>
</reference>
<keyword evidence="3" id="KW-1185">Reference proteome</keyword>
<feature type="region of interest" description="Disordered" evidence="1">
    <location>
        <begin position="1"/>
        <end position="29"/>
    </location>
</feature>
<protein>
    <submittedName>
        <fullName evidence="2">Uncharacterized protein</fullName>
    </submittedName>
</protein>
<dbReference type="InterPro" id="IPR029058">
    <property type="entry name" value="AB_hydrolase_fold"/>
</dbReference>
<evidence type="ECO:0000313" key="3">
    <source>
        <dbReference type="Proteomes" id="UP000663191"/>
    </source>
</evidence>
<dbReference type="Gene3D" id="3.40.50.1820">
    <property type="entry name" value="alpha/beta hydrolase"/>
    <property type="match status" value="1"/>
</dbReference>
<dbReference type="GeneID" id="300786241"/>
<evidence type="ECO:0000313" key="2">
    <source>
        <dbReference type="EMBL" id="QSW87029.1"/>
    </source>
</evidence>
<dbReference type="Proteomes" id="UP000663191">
    <property type="component" value="Chromosome"/>
</dbReference>
<dbReference type="AlphaFoldDB" id="A0A8A2UE73"/>
<dbReference type="OrthoDB" id="203477at2157"/>
<proteinExistence type="predicted"/>
<dbReference type="KEGG" id="hlo:J0X27_16170"/>
<dbReference type="EMBL" id="CP071463">
    <property type="protein sequence ID" value="QSW87029.1"/>
    <property type="molecule type" value="Genomic_DNA"/>
</dbReference>
<dbReference type="SUPFAM" id="SSF53474">
    <property type="entry name" value="alpha/beta-Hydrolases"/>
    <property type="match status" value="1"/>
</dbReference>
<evidence type="ECO:0000256" key="1">
    <source>
        <dbReference type="SAM" id="MobiDB-lite"/>
    </source>
</evidence>
<name>A0A8A2UE73_9EURY</name>
<dbReference type="RefSeq" id="WP_207272112.1">
    <property type="nucleotide sequence ID" value="NZ_CP071463.1"/>
</dbReference>
<accession>A0A8A2UE73</accession>